<sequence length="385" mass="42998">MAEGGAVPSGEWARLEAAIKNGLRQLRSRYLPSAGGWGDPKNGVGDSVELGESPLCALPVDMQLYIISFLSPQHLCMLGMTSHYWYLLVQDRLLWRYFLIRDLPSWPSVEWHGLPDKAVLSSLFSESAEDSAPPPNYMSIYLKCCPRSRKALRSRHPVYGAVTSFFQSLVMPGEPRFAMFGPGIEQMDDSLVARMMTSPDLVPVMCILQKQIDGIGSGVTFQLDNQHKFNILTLYTRTSSERDRARRDQGTSANKIFMNVDPNGNQPGVSLSYALMPKVKEVCKVVDGFIYVANAESNREHNREDEVAQILAMADPEFGPQKRPFLVLSCVTRPGDKCIPSVFMAHDLNLNKLNRPWMVQNTEISTLSGLLDGIDWILGEVGRKL</sequence>
<dbReference type="InterPro" id="IPR027417">
    <property type="entry name" value="P-loop_NTPase"/>
</dbReference>
<dbReference type="Proteomes" id="UP000694569">
    <property type="component" value="Unplaced"/>
</dbReference>
<dbReference type="CDD" id="cd22085">
    <property type="entry name" value="F-box_FBXO4"/>
    <property type="match status" value="1"/>
</dbReference>
<gene>
    <name evidence="2" type="primary">FBXO4</name>
</gene>
<feature type="domain" description="F-box" evidence="1">
    <location>
        <begin position="52"/>
        <end position="98"/>
    </location>
</feature>
<evidence type="ECO:0000259" key="1">
    <source>
        <dbReference type="PROSITE" id="PS50181"/>
    </source>
</evidence>
<evidence type="ECO:0000313" key="2">
    <source>
        <dbReference type="Ensembl" id="ENSLLEP00000004381.1"/>
    </source>
</evidence>
<dbReference type="PROSITE" id="PS50181">
    <property type="entry name" value="FBOX"/>
    <property type="match status" value="1"/>
</dbReference>
<evidence type="ECO:0000313" key="3">
    <source>
        <dbReference type="Proteomes" id="UP000694569"/>
    </source>
</evidence>
<reference evidence="2" key="2">
    <citation type="submission" date="2025-09" db="UniProtKB">
        <authorList>
            <consortium name="Ensembl"/>
        </authorList>
    </citation>
    <scope>IDENTIFICATION</scope>
</reference>
<dbReference type="Gene3D" id="1.20.1280.50">
    <property type="match status" value="1"/>
</dbReference>
<dbReference type="GO" id="GO:0000209">
    <property type="term" value="P:protein polyubiquitination"/>
    <property type="evidence" value="ECO:0007669"/>
    <property type="project" value="TreeGrafter"/>
</dbReference>
<protein>
    <submittedName>
        <fullName evidence="2">F-box protein 4</fullName>
    </submittedName>
</protein>
<dbReference type="GO" id="GO:0031146">
    <property type="term" value="P:SCF-dependent proteasomal ubiquitin-dependent protein catabolic process"/>
    <property type="evidence" value="ECO:0007669"/>
    <property type="project" value="InterPro"/>
</dbReference>
<dbReference type="InterPro" id="IPR001810">
    <property type="entry name" value="F-box_dom"/>
</dbReference>
<dbReference type="AlphaFoldDB" id="A0A8C5LZ73"/>
<dbReference type="PANTHER" id="PTHR16008:SF4">
    <property type="entry name" value="F-BOX ONLY PROTEIN 4"/>
    <property type="match status" value="1"/>
</dbReference>
<name>A0A8C5LZ73_9ANUR</name>
<accession>A0A8C5LZ73</accession>
<reference evidence="2" key="1">
    <citation type="submission" date="2025-08" db="UniProtKB">
        <authorList>
            <consortium name="Ensembl"/>
        </authorList>
    </citation>
    <scope>IDENTIFICATION</scope>
</reference>
<organism evidence="2 3">
    <name type="scientific">Leptobrachium leishanense</name>
    <name type="common">Leishan spiny toad</name>
    <dbReference type="NCBI Taxonomy" id="445787"/>
    <lineage>
        <taxon>Eukaryota</taxon>
        <taxon>Metazoa</taxon>
        <taxon>Chordata</taxon>
        <taxon>Craniata</taxon>
        <taxon>Vertebrata</taxon>
        <taxon>Euteleostomi</taxon>
        <taxon>Amphibia</taxon>
        <taxon>Batrachia</taxon>
        <taxon>Anura</taxon>
        <taxon>Pelobatoidea</taxon>
        <taxon>Megophryidae</taxon>
        <taxon>Leptobrachium</taxon>
    </lineage>
</organism>
<dbReference type="GeneTree" id="ENSGT00390000014416"/>
<dbReference type="InterPro" id="IPR036047">
    <property type="entry name" value="F-box-like_dom_sf"/>
</dbReference>
<dbReference type="Gene3D" id="3.40.50.300">
    <property type="entry name" value="P-loop containing nucleotide triphosphate hydrolases"/>
    <property type="match status" value="1"/>
</dbReference>
<dbReference type="GO" id="GO:0019005">
    <property type="term" value="C:SCF ubiquitin ligase complex"/>
    <property type="evidence" value="ECO:0007669"/>
    <property type="project" value="TreeGrafter"/>
</dbReference>
<dbReference type="OrthoDB" id="3219396at2759"/>
<dbReference type="InterPro" id="IPR039588">
    <property type="entry name" value="FBXO4"/>
</dbReference>
<dbReference type="Ensembl" id="ENSLLET00000004581.1">
    <property type="protein sequence ID" value="ENSLLEP00000004381.1"/>
    <property type="gene ID" value="ENSLLEG00000002826.1"/>
</dbReference>
<keyword evidence="3" id="KW-1185">Reference proteome</keyword>
<dbReference type="Pfam" id="PF12937">
    <property type="entry name" value="F-box-like"/>
    <property type="match status" value="1"/>
</dbReference>
<proteinExistence type="predicted"/>
<dbReference type="PANTHER" id="PTHR16008">
    <property type="entry name" value="F-BOX ONLY PROTEIN 4"/>
    <property type="match status" value="1"/>
</dbReference>
<dbReference type="SUPFAM" id="SSF81383">
    <property type="entry name" value="F-box domain"/>
    <property type="match status" value="1"/>
</dbReference>